<feature type="non-terminal residue" evidence="1">
    <location>
        <position position="141"/>
    </location>
</feature>
<accession>A0ABD3X8K1</accession>
<organism evidence="1 2">
    <name type="scientific">Sinanodonta woodiana</name>
    <name type="common">Chinese pond mussel</name>
    <name type="synonym">Anodonta woodiana</name>
    <dbReference type="NCBI Taxonomy" id="1069815"/>
    <lineage>
        <taxon>Eukaryota</taxon>
        <taxon>Metazoa</taxon>
        <taxon>Spiralia</taxon>
        <taxon>Lophotrochozoa</taxon>
        <taxon>Mollusca</taxon>
        <taxon>Bivalvia</taxon>
        <taxon>Autobranchia</taxon>
        <taxon>Heteroconchia</taxon>
        <taxon>Palaeoheterodonta</taxon>
        <taxon>Unionida</taxon>
        <taxon>Unionoidea</taxon>
        <taxon>Unionidae</taxon>
        <taxon>Unioninae</taxon>
        <taxon>Sinanodonta</taxon>
    </lineage>
</organism>
<protein>
    <submittedName>
        <fullName evidence="1">Uncharacterized protein</fullName>
    </submittedName>
</protein>
<proteinExistence type="predicted"/>
<evidence type="ECO:0000313" key="2">
    <source>
        <dbReference type="Proteomes" id="UP001634394"/>
    </source>
</evidence>
<comment type="caution">
    <text evidence="1">The sequence shown here is derived from an EMBL/GenBank/DDBJ whole genome shotgun (WGS) entry which is preliminary data.</text>
</comment>
<evidence type="ECO:0000313" key="1">
    <source>
        <dbReference type="EMBL" id="KAL3881188.1"/>
    </source>
</evidence>
<sequence>MDFFGQGIILKQIKKNKEARDIFLMTLKMEGSISAILEVSCYENLGACCRDIAEQETDLEQRRIFEIDAVIYWSKADELKASKDRKTLNFPKEEWMSYPVLKNMFEHREPDKAMLKVLANLGEILERPAVTRPGLPVLENE</sequence>
<keyword evidence="2" id="KW-1185">Reference proteome</keyword>
<gene>
    <name evidence="1" type="ORF">ACJMK2_027645</name>
</gene>
<dbReference type="EMBL" id="JBJQND010000003">
    <property type="protein sequence ID" value="KAL3881188.1"/>
    <property type="molecule type" value="Genomic_DNA"/>
</dbReference>
<name>A0ABD3X8K1_SINWO</name>
<dbReference type="AlphaFoldDB" id="A0ABD3X8K1"/>
<dbReference type="Proteomes" id="UP001634394">
    <property type="component" value="Unassembled WGS sequence"/>
</dbReference>
<reference evidence="1 2" key="1">
    <citation type="submission" date="2024-11" db="EMBL/GenBank/DDBJ databases">
        <title>Chromosome-level genome assembly of the freshwater bivalve Anodonta woodiana.</title>
        <authorList>
            <person name="Chen X."/>
        </authorList>
    </citation>
    <scope>NUCLEOTIDE SEQUENCE [LARGE SCALE GENOMIC DNA]</scope>
    <source>
        <strain evidence="1">MN2024</strain>
        <tissue evidence="1">Gills</tissue>
    </source>
</reference>